<keyword evidence="5" id="KW-0325">Glycoprotein</keyword>
<dbReference type="PANTHER" id="PTHR11857:SF43">
    <property type="entry name" value="GEO07291P1-RELATED"/>
    <property type="match status" value="1"/>
</dbReference>
<sequence length="135" mass="15020">MRNLTALLIVAIVCFANAELTEEQREKLREHNKECSAESGVNPDVIKLIKEGGEFPDDEKLKTHVVCLAKKIGFMNDAGEVQPEVIREKIKAVLGDKALTEIMEACTGATEKDADTTFQKVQCFLQKAQKHFITS</sequence>
<dbReference type="InterPro" id="IPR036728">
    <property type="entry name" value="PBP_GOBP_sf"/>
</dbReference>
<reference evidence="8" key="1">
    <citation type="submission" date="2016-09" db="EMBL/GenBank/DDBJ databases">
        <title>Identification and Expression Profile Analysis of Odorant-binding Proteins Genes in Galeruca daurica.</title>
        <authorList>
            <person name="Li L."/>
            <person name="Pang B."/>
        </authorList>
    </citation>
    <scope>NUCLEOTIDE SEQUENCE</scope>
</reference>
<dbReference type="Gene3D" id="1.10.238.20">
    <property type="entry name" value="Pheromone/general odorant binding protein domain"/>
    <property type="match status" value="1"/>
</dbReference>
<feature type="signal peptide" evidence="7">
    <location>
        <begin position="1"/>
        <end position="18"/>
    </location>
</feature>
<protein>
    <submittedName>
        <fullName evidence="8">Odorant-binding protein</fullName>
    </submittedName>
</protein>
<comment type="function">
    <text evidence="6">May be a carrier protein for lipids.</text>
</comment>
<dbReference type="GO" id="GO:0007608">
    <property type="term" value="P:sensory perception of smell"/>
    <property type="evidence" value="ECO:0007669"/>
    <property type="project" value="TreeGrafter"/>
</dbReference>
<dbReference type="SMART" id="SM00708">
    <property type="entry name" value="PhBP"/>
    <property type="match status" value="1"/>
</dbReference>
<evidence type="ECO:0000256" key="4">
    <source>
        <dbReference type="ARBA" id="ARBA00022729"/>
    </source>
</evidence>
<dbReference type="GO" id="GO:0005549">
    <property type="term" value="F:odorant binding"/>
    <property type="evidence" value="ECO:0007669"/>
    <property type="project" value="InterPro"/>
</dbReference>
<dbReference type="CDD" id="cd23992">
    <property type="entry name" value="PBP_GOBP"/>
    <property type="match status" value="1"/>
</dbReference>
<dbReference type="GO" id="GO:0005615">
    <property type="term" value="C:extracellular space"/>
    <property type="evidence" value="ECO:0007669"/>
    <property type="project" value="TreeGrafter"/>
</dbReference>
<evidence type="ECO:0000256" key="6">
    <source>
        <dbReference type="ARBA" id="ARBA00056866"/>
    </source>
</evidence>
<evidence type="ECO:0000256" key="2">
    <source>
        <dbReference type="ARBA" id="ARBA00008098"/>
    </source>
</evidence>
<keyword evidence="4 7" id="KW-0732">Signal</keyword>
<dbReference type="AlphaFoldDB" id="A0A1U9W507"/>
<feature type="chain" id="PRO_5012414444" evidence="7">
    <location>
        <begin position="19"/>
        <end position="135"/>
    </location>
</feature>
<evidence type="ECO:0000256" key="3">
    <source>
        <dbReference type="ARBA" id="ARBA00022525"/>
    </source>
</evidence>
<keyword evidence="3" id="KW-0964">Secreted</keyword>
<accession>A0A1U9W507</accession>
<dbReference type="InterPro" id="IPR006170">
    <property type="entry name" value="PBP/GOBP"/>
</dbReference>
<evidence type="ECO:0000256" key="5">
    <source>
        <dbReference type="ARBA" id="ARBA00023180"/>
    </source>
</evidence>
<evidence type="ECO:0000313" key="8">
    <source>
        <dbReference type="EMBL" id="AQY18983.1"/>
    </source>
</evidence>
<name>A0A1U9W507_9CUCU</name>
<proteinExistence type="evidence at transcript level"/>
<dbReference type="FunFam" id="1.10.238.20:FF:000001">
    <property type="entry name" value="General odorant-binding protein lush"/>
    <property type="match status" value="1"/>
</dbReference>
<comment type="similarity">
    <text evidence="2">Belongs to the PBP/GOBP family.</text>
</comment>
<dbReference type="Pfam" id="PF01395">
    <property type="entry name" value="PBP_GOBP"/>
    <property type="match status" value="1"/>
</dbReference>
<dbReference type="SUPFAM" id="SSF47565">
    <property type="entry name" value="Insect pheromone/odorant-binding proteins"/>
    <property type="match status" value="1"/>
</dbReference>
<dbReference type="EMBL" id="KX900471">
    <property type="protein sequence ID" value="AQY18983.1"/>
    <property type="molecule type" value="mRNA"/>
</dbReference>
<dbReference type="PANTHER" id="PTHR11857">
    <property type="entry name" value="ODORANT BINDING PROTEIN-RELATED"/>
    <property type="match status" value="1"/>
</dbReference>
<evidence type="ECO:0000256" key="7">
    <source>
        <dbReference type="SAM" id="SignalP"/>
    </source>
</evidence>
<comment type="subcellular location">
    <subcellularLocation>
        <location evidence="1">Secreted</location>
    </subcellularLocation>
</comment>
<organism evidence="8">
    <name type="scientific">Galeruca daurica</name>
    <dbReference type="NCBI Taxonomy" id="1651263"/>
    <lineage>
        <taxon>Eukaryota</taxon>
        <taxon>Metazoa</taxon>
        <taxon>Ecdysozoa</taxon>
        <taxon>Arthropoda</taxon>
        <taxon>Hexapoda</taxon>
        <taxon>Insecta</taxon>
        <taxon>Pterygota</taxon>
        <taxon>Neoptera</taxon>
        <taxon>Endopterygota</taxon>
        <taxon>Coleoptera</taxon>
        <taxon>Polyphaga</taxon>
        <taxon>Cucujiformia</taxon>
        <taxon>Chrysomeloidea</taxon>
        <taxon>Chrysomelidae</taxon>
        <taxon>Galerucinae</taxon>
        <taxon>Galerucites</taxon>
        <taxon>Galeruca</taxon>
    </lineage>
</organism>
<gene>
    <name evidence="8" type="primary">OBP19</name>
</gene>
<evidence type="ECO:0000256" key="1">
    <source>
        <dbReference type="ARBA" id="ARBA00004613"/>
    </source>
</evidence>